<evidence type="ECO:0000313" key="7">
    <source>
        <dbReference type="Proteomes" id="UP000821853"/>
    </source>
</evidence>
<dbReference type="OrthoDB" id="6482108at2759"/>
<comment type="similarity">
    <text evidence="2">Belongs to the REXO1/REXO3 family.</text>
</comment>
<dbReference type="Proteomes" id="UP000821853">
    <property type="component" value="Chromosome 3"/>
</dbReference>
<dbReference type="OMA" id="NIWVESF"/>
<comment type="subcellular location">
    <subcellularLocation>
        <location evidence="1">Nucleus</location>
    </subcellularLocation>
</comment>
<organism evidence="6 7">
    <name type="scientific">Haemaphysalis longicornis</name>
    <name type="common">Bush tick</name>
    <dbReference type="NCBI Taxonomy" id="44386"/>
    <lineage>
        <taxon>Eukaryota</taxon>
        <taxon>Metazoa</taxon>
        <taxon>Ecdysozoa</taxon>
        <taxon>Arthropoda</taxon>
        <taxon>Chelicerata</taxon>
        <taxon>Arachnida</taxon>
        <taxon>Acari</taxon>
        <taxon>Parasitiformes</taxon>
        <taxon>Ixodida</taxon>
        <taxon>Ixodoidea</taxon>
        <taxon>Ixodidae</taxon>
        <taxon>Haemaphysalinae</taxon>
        <taxon>Haemaphysalis</taxon>
    </lineage>
</organism>
<dbReference type="InterPro" id="IPR036397">
    <property type="entry name" value="RNaseH_sf"/>
</dbReference>
<name>A0A9J6G6H4_HAELO</name>
<sequence length="225" mass="24610">MYRSDYPRPTAEKLRKRSVYSCRATRHTGAAKRIPLTSPPPSYRRVYATNACLSHARRRCGGVFSCCGPSADKQGCQPSEYHPCGMGTPRQKNTPAQRLVSTSLPPGVTSGVHDFDRETCSPIRGLEVTMVSVVGWNGTTIYEPYVRPSSPVLDFNRGPRGVTAEDVRGVQTRLQDVQAALLRLFSASTVMVGQVLVNALSVLKLLHGTIDDTTVVFPPHRGPPF</sequence>
<evidence type="ECO:0000256" key="3">
    <source>
        <dbReference type="ARBA" id="ARBA00022722"/>
    </source>
</evidence>
<evidence type="ECO:0000256" key="5">
    <source>
        <dbReference type="ARBA" id="ARBA00023242"/>
    </source>
</evidence>
<dbReference type="AlphaFoldDB" id="A0A9J6G6H4"/>
<proteinExistence type="inferred from homology"/>
<gene>
    <name evidence="6" type="ORF">HPB48_003984</name>
</gene>
<dbReference type="PANTHER" id="PTHR12801:SF115">
    <property type="entry name" value="FI18136P1-RELATED"/>
    <property type="match status" value="1"/>
</dbReference>
<dbReference type="GO" id="GO:0003676">
    <property type="term" value="F:nucleic acid binding"/>
    <property type="evidence" value="ECO:0007669"/>
    <property type="project" value="InterPro"/>
</dbReference>
<dbReference type="PANTHER" id="PTHR12801">
    <property type="entry name" value="RNA EXONUCLEASE REXO1 / RECO3 FAMILY MEMBER-RELATED"/>
    <property type="match status" value="1"/>
</dbReference>
<dbReference type="GO" id="GO:0005634">
    <property type="term" value="C:nucleus"/>
    <property type="evidence" value="ECO:0007669"/>
    <property type="project" value="UniProtKB-SubCell"/>
</dbReference>
<reference evidence="6 7" key="1">
    <citation type="journal article" date="2020" name="Cell">
        <title>Large-Scale Comparative Analyses of Tick Genomes Elucidate Their Genetic Diversity and Vector Capacities.</title>
        <authorList>
            <consortium name="Tick Genome and Microbiome Consortium (TIGMIC)"/>
            <person name="Jia N."/>
            <person name="Wang J."/>
            <person name="Shi W."/>
            <person name="Du L."/>
            <person name="Sun Y."/>
            <person name="Zhan W."/>
            <person name="Jiang J.F."/>
            <person name="Wang Q."/>
            <person name="Zhang B."/>
            <person name="Ji P."/>
            <person name="Bell-Sakyi L."/>
            <person name="Cui X.M."/>
            <person name="Yuan T.T."/>
            <person name="Jiang B.G."/>
            <person name="Yang W.F."/>
            <person name="Lam T.T."/>
            <person name="Chang Q.C."/>
            <person name="Ding S.J."/>
            <person name="Wang X.J."/>
            <person name="Zhu J.G."/>
            <person name="Ruan X.D."/>
            <person name="Zhao L."/>
            <person name="Wei J.T."/>
            <person name="Ye R.Z."/>
            <person name="Que T.C."/>
            <person name="Du C.H."/>
            <person name="Zhou Y.H."/>
            <person name="Cheng J.X."/>
            <person name="Dai P.F."/>
            <person name="Guo W.B."/>
            <person name="Han X.H."/>
            <person name="Huang E.J."/>
            <person name="Li L.F."/>
            <person name="Wei W."/>
            <person name="Gao Y.C."/>
            <person name="Liu J.Z."/>
            <person name="Shao H.Z."/>
            <person name="Wang X."/>
            <person name="Wang C.C."/>
            <person name="Yang T.C."/>
            <person name="Huo Q.B."/>
            <person name="Li W."/>
            <person name="Chen H.Y."/>
            <person name="Chen S.E."/>
            <person name="Zhou L.G."/>
            <person name="Ni X.B."/>
            <person name="Tian J.H."/>
            <person name="Sheng Y."/>
            <person name="Liu T."/>
            <person name="Pan Y.S."/>
            <person name="Xia L.Y."/>
            <person name="Li J."/>
            <person name="Zhao F."/>
            <person name="Cao W.C."/>
        </authorList>
    </citation>
    <scope>NUCLEOTIDE SEQUENCE [LARGE SCALE GENOMIC DNA]</scope>
    <source>
        <strain evidence="6">HaeL-2018</strain>
    </source>
</reference>
<evidence type="ECO:0000256" key="1">
    <source>
        <dbReference type="ARBA" id="ARBA00004123"/>
    </source>
</evidence>
<protein>
    <submittedName>
        <fullName evidence="6">Uncharacterized protein</fullName>
    </submittedName>
</protein>
<keyword evidence="7" id="KW-1185">Reference proteome</keyword>
<evidence type="ECO:0000256" key="2">
    <source>
        <dbReference type="ARBA" id="ARBA00006357"/>
    </source>
</evidence>
<dbReference type="InterPro" id="IPR047021">
    <property type="entry name" value="REXO1/3/4-like"/>
</dbReference>
<evidence type="ECO:0000256" key="4">
    <source>
        <dbReference type="ARBA" id="ARBA00022801"/>
    </source>
</evidence>
<keyword evidence="4" id="KW-0378">Hydrolase</keyword>
<dbReference type="Gene3D" id="3.30.420.10">
    <property type="entry name" value="Ribonuclease H-like superfamily/Ribonuclease H"/>
    <property type="match status" value="1"/>
</dbReference>
<dbReference type="GO" id="GO:0004527">
    <property type="term" value="F:exonuclease activity"/>
    <property type="evidence" value="ECO:0007669"/>
    <property type="project" value="InterPro"/>
</dbReference>
<evidence type="ECO:0000313" key="6">
    <source>
        <dbReference type="EMBL" id="KAH9371042.1"/>
    </source>
</evidence>
<keyword evidence="3" id="KW-0540">Nuclease</keyword>
<dbReference type="SUPFAM" id="SSF53098">
    <property type="entry name" value="Ribonuclease H-like"/>
    <property type="match status" value="1"/>
</dbReference>
<keyword evidence="5" id="KW-0539">Nucleus</keyword>
<comment type="caution">
    <text evidence="6">The sequence shown here is derived from an EMBL/GenBank/DDBJ whole genome shotgun (WGS) entry which is preliminary data.</text>
</comment>
<dbReference type="InterPro" id="IPR012337">
    <property type="entry name" value="RNaseH-like_sf"/>
</dbReference>
<accession>A0A9J6G6H4</accession>
<dbReference type="VEuPathDB" id="VectorBase:HLOH_049086"/>
<dbReference type="EMBL" id="JABSTR010000005">
    <property type="protein sequence ID" value="KAH9371042.1"/>
    <property type="molecule type" value="Genomic_DNA"/>
</dbReference>